<proteinExistence type="predicted"/>
<organism evidence="2 3">
    <name type="scientific">Shewanella aestuarii</name>
    <dbReference type="NCBI Taxonomy" id="1028752"/>
    <lineage>
        <taxon>Bacteria</taxon>
        <taxon>Pseudomonadati</taxon>
        <taxon>Pseudomonadota</taxon>
        <taxon>Gammaproteobacteria</taxon>
        <taxon>Alteromonadales</taxon>
        <taxon>Shewanellaceae</taxon>
        <taxon>Shewanella</taxon>
    </lineage>
</organism>
<feature type="chain" id="PRO_5026311477" evidence="1">
    <location>
        <begin position="25"/>
        <end position="93"/>
    </location>
</feature>
<evidence type="ECO:0000313" key="3">
    <source>
        <dbReference type="Proteomes" id="UP000502608"/>
    </source>
</evidence>
<accession>A0A6G9QMT6</accession>
<evidence type="ECO:0000313" key="2">
    <source>
        <dbReference type="EMBL" id="QIR15367.1"/>
    </source>
</evidence>
<dbReference type="KEGG" id="saes:HBH39_13420"/>
<sequence length="93" mass="10104">MKITHLVFMLTSIALALSPAATMAQPQAPEQQIISLKAACTQIAQEDSIPDNELAQFLLDCVNDQLTESGYQRIESIDGKVDSTLATEENDPL</sequence>
<keyword evidence="1" id="KW-0732">Signal</keyword>
<dbReference type="RefSeq" id="WP_167679085.1">
    <property type="nucleotide sequence ID" value="NZ_CP050313.1"/>
</dbReference>
<dbReference type="EMBL" id="CP050313">
    <property type="protein sequence ID" value="QIR15367.1"/>
    <property type="molecule type" value="Genomic_DNA"/>
</dbReference>
<dbReference type="Proteomes" id="UP000502608">
    <property type="component" value="Chromosome"/>
</dbReference>
<protein>
    <submittedName>
        <fullName evidence="2">Uncharacterized protein</fullName>
    </submittedName>
</protein>
<feature type="signal peptide" evidence="1">
    <location>
        <begin position="1"/>
        <end position="24"/>
    </location>
</feature>
<gene>
    <name evidence="2" type="ORF">HBH39_13420</name>
</gene>
<dbReference type="AlphaFoldDB" id="A0A6G9QMT6"/>
<evidence type="ECO:0000256" key="1">
    <source>
        <dbReference type="SAM" id="SignalP"/>
    </source>
</evidence>
<keyword evidence="3" id="KW-1185">Reference proteome</keyword>
<name>A0A6G9QMT6_9GAMM</name>
<reference evidence="2 3" key="1">
    <citation type="submission" date="2020-03" db="EMBL/GenBank/DDBJ databases">
        <title>Complete genome sequence of Shewanella sp.</title>
        <authorList>
            <person name="Kim Y.-S."/>
            <person name="Kim S.-J."/>
            <person name="Jung H.-K."/>
            <person name="Kim K.-H."/>
        </authorList>
    </citation>
    <scope>NUCLEOTIDE SEQUENCE [LARGE SCALE GENOMIC DNA]</scope>
    <source>
        <strain evidence="2 3">PN3F2</strain>
    </source>
</reference>